<organism evidence="2">
    <name type="scientific">Tanacetum cinerariifolium</name>
    <name type="common">Dalmatian daisy</name>
    <name type="synonym">Chrysanthemum cinerariifolium</name>
    <dbReference type="NCBI Taxonomy" id="118510"/>
    <lineage>
        <taxon>Eukaryota</taxon>
        <taxon>Viridiplantae</taxon>
        <taxon>Streptophyta</taxon>
        <taxon>Embryophyta</taxon>
        <taxon>Tracheophyta</taxon>
        <taxon>Spermatophyta</taxon>
        <taxon>Magnoliopsida</taxon>
        <taxon>eudicotyledons</taxon>
        <taxon>Gunneridae</taxon>
        <taxon>Pentapetalae</taxon>
        <taxon>asterids</taxon>
        <taxon>campanulids</taxon>
        <taxon>Asterales</taxon>
        <taxon>Asteraceae</taxon>
        <taxon>Asteroideae</taxon>
        <taxon>Anthemideae</taxon>
        <taxon>Anthemidinae</taxon>
        <taxon>Tanacetum</taxon>
    </lineage>
</organism>
<dbReference type="AlphaFoldDB" id="A0A699IMT4"/>
<feature type="region of interest" description="Disordered" evidence="1">
    <location>
        <begin position="29"/>
        <end position="68"/>
    </location>
</feature>
<evidence type="ECO:0000313" key="2">
    <source>
        <dbReference type="EMBL" id="GEZ69762.1"/>
    </source>
</evidence>
<proteinExistence type="predicted"/>
<comment type="caution">
    <text evidence="2">The sequence shown here is derived from an EMBL/GenBank/DDBJ whole genome shotgun (WGS) entry which is preliminary data.</text>
</comment>
<accession>A0A699IMT4</accession>
<evidence type="ECO:0000256" key="1">
    <source>
        <dbReference type="SAM" id="MobiDB-lite"/>
    </source>
</evidence>
<gene>
    <name evidence="2" type="ORF">Tci_541735</name>
</gene>
<protein>
    <submittedName>
        <fullName evidence="2">Uncharacterized protein</fullName>
    </submittedName>
</protein>
<name>A0A699IMT4_TANCI</name>
<feature type="compositionally biased region" description="Acidic residues" evidence="1">
    <location>
        <begin position="56"/>
        <end position="68"/>
    </location>
</feature>
<sequence length="68" mass="7150">VLARQGRDVLTILESQCTHTADVDEVLTRLQSQHEVGSGNESGGDGDDESCKGDDAGEDEDADGDEDS</sequence>
<feature type="non-terminal residue" evidence="2">
    <location>
        <position position="1"/>
    </location>
</feature>
<dbReference type="EMBL" id="BKCJ010311510">
    <property type="protein sequence ID" value="GEZ69762.1"/>
    <property type="molecule type" value="Genomic_DNA"/>
</dbReference>
<reference evidence="2" key="1">
    <citation type="journal article" date="2019" name="Sci. Rep.">
        <title>Draft genome of Tanacetum cinerariifolium, the natural source of mosquito coil.</title>
        <authorList>
            <person name="Yamashiro T."/>
            <person name="Shiraishi A."/>
            <person name="Satake H."/>
            <person name="Nakayama K."/>
        </authorList>
    </citation>
    <scope>NUCLEOTIDE SEQUENCE</scope>
</reference>